<protein>
    <submittedName>
        <fullName evidence="1">Uncharacterized protein</fullName>
    </submittedName>
</protein>
<reference evidence="1" key="1">
    <citation type="journal article" date="2020" name="G3 (Bethesda)">
        <title>High-Quality Assemblies for Three Invasive Social Wasps from the &lt;i&gt;Vespula&lt;/i&gt; Genus.</title>
        <authorList>
            <person name="Harrop T.W.R."/>
            <person name="Guhlin J."/>
            <person name="McLaughlin G.M."/>
            <person name="Permina E."/>
            <person name="Stockwell P."/>
            <person name="Gilligan J."/>
            <person name="Le Lec M.F."/>
            <person name="Gruber M.A.M."/>
            <person name="Quinn O."/>
            <person name="Lovegrove M."/>
            <person name="Duncan E.J."/>
            <person name="Remnant E.J."/>
            <person name="Van Eeckhoven J."/>
            <person name="Graham B."/>
            <person name="Knapp R.A."/>
            <person name="Langford K.W."/>
            <person name="Kronenberg Z."/>
            <person name="Press M.O."/>
            <person name="Eacker S.M."/>
            <person name="Wilson-Rankin E.E."/>
            <person name="Purcell J."/>
            <person name="Lester P.J."/>
            <person name="Dearden P.K."/>
        </authorList>
    </citation>
    <scope>NUCLEOTIDE SEQUENCE</scope>
    <source>
        <strain evidence="1">Volc-1</strain>
    </source>
</reference>
<name>A0A834JZ47_VESPE</name>
<gene>
    <name evidence="1" type="ORF">H0235_016639</name>
</gene>
<comment type="caution">
    <text evidence="1">The sequence shown here is derived from an EMBL/GenBank/DDBJ whole genome shotgun (WGS) entry which is preliminary data.</text>
</comment>
<keyword evidence="2" id="KW-1185">Reference proteome</keyword>
<dbReference type="EMBL" id="JACSDY010000020">
    <property type="protein sequence ID" value="KAF7397102.1"/>
    <property type="molecule type" value="Genomic_DNA"/>
</dbReference>
<evidence type="ECO:0000313" key="1">
    <source>
        <dbReference type="EMBL" id="KAF7397102.1"/>
    </source>
</evidence>
<accession>A0A834JZ47</accession>
<dbReference type="Proteomes" id="UP000600918">
    <property type="component" value="Unassembled WGS sequence"/>
</dbReference>
<dbReference type="AlphaFoldDB" id="A0A834JZ47"/>
<evidence type="ECO:0000313" key="2">
    <source>
        <dbReference type="Proteomes" id="UP000600918"/>
    </source>
</evidence>
<proteinExistence type="predicted"/>
<organism evidence="1 2">
    <name type="scientific">Vespula pensylvanica</name>
    <name type="common">Western yellow jacket</name>
    <name type="synonym">Wasp</name>
    <dbReference type="NCBI Taxonomy" id="30213"/>
    <lineage>
        <taxon>Eukaryota</taxon>
        <taxon>Metazoa</taxon>
        <taxon>Ecdysozoa</taxon>
        <taxon>Arthropoda</taxon>
        <taxon>Hexapoda</taxon>
        <taxon>Insecta</taxon>
        <taxon>Pterygota</taxon>
        <taxon>Neoptera</taxon>
        <taxon>Endopterygota</taxon>
        <taxon>Hymenoptera</taxon>
        <taxon>Apocrita</taxon>
        <taxon>Aculeata</taxon>
        <taxon>Vespoidea</taxon>
        <taxon>Vespidae</taxon>
        <taxon>Vespinae</taxon>
        <taxon>Vespula</taxon>
    </lineage>
</organism>
<sequence>MTTFLVFQVEREKPRDNRSSLVAAAATMMVTKGLKYPPPSCTVTTTTTTIATYICMKHEEGQEPVSEGGATRRGESVRVGVKVEVEVEAPVLDHGVHDMIDYIFEVTHAYYRGYSQHSLPTSSLTTS</sequence>